<dbReference type="InterPro" id="IPR050534">
    <property type="entry name" value="Coronavir_polyprotein_1ab"/>
</dbReference>
<evidence type="ECO:0000256" key="3">
    <source>
        <dbReference type="ARBA" id="ARBA00022806"/>
    </source>
</evidence>
<dbReference type="InterPro" id="IPR003593">
    <property type="entry name" value="AAA+_ATPase"/>
</dbReference>
<reference evidence="6" key="1">
    <citation type="submission" date="2020-02" db="EMBL/GenBank/DDBJ databases">
        <authorList>
            <person name="Meier V. D."/>
        </authorList>
    </citation>
    <scope>NUCLEOTIDE SEQUENCE</scope>
    <source>
        <strain evidence="6">AVDCRST_MAG35</strain>
    </source>
</reference>
<gene>
    <name evidence="6" type="ORF">AVDCRST_MAG35-880</name>
</gene>
<dbReference type="PANTHER" id="PTHR43788">
    <property type="entry name" value="DNA2/NAM7 HELICASE FAMILY MEMBER"/>
    <property type="match status" value="1"/>
</dbReference>
<name>A0A6J4NXG5_9ACTN</name>
<dbReference type="InterPro" id="IPR047187">
    <property type="entry name" value="SF1_C_Upf1"/>
</dbReference>
<dbReference type="GO" id="GO:0005524">
    <property type="term" value="F:ATP binding"/>
    <property type="evidence" value="ECO:0007669"/>
    <property type="project" value="UniProtKB-KW"/>
</dbReference>
<evidence type="ECO:0000259" key="5">
    <source>
        <dbReference type="SMART" id="SM00382"/>
    </source>
</evidence>
<organism evidence="6">
    <name type="scientific">uncultured Quadrisphaera sp</name>
    <dbReference type="NCBI Taxonomy" id="904978"/>
    <lineage>
        <taxon>Bacteria</taxon>
        <taxon>Bacillati</taxon>
        <taxon>Actinomycetota</taxon>
        <taxon>Actinomycetes</taxon>
        <taxon>Kineosporiales</taxon>
        <taxon>Kineosporiaceae</taxon>
        <taxon>Quadrisphaera</taxon>
        <taxon>environmental samples</taxon>
    </lineage>
</organism>
<dbReference type="Gene3D" id="3.40.50.300">
    <property type="entry name" value="P-loop containing nucleotide triphosphate hydrolases"/>
    <property type="match status" value="2"/>
</dbReference>
<keyword evidence="4" id="KW-0067">ATP-binding</keyword>
<keyword evidence="1" id="KW-0547">Nucleotide-binding</keyword>
<dbReference type="EMBL" id="CADCUY010000179">
    <property type="protein sequence ID" value="CAA9400569.1"/>
    <property type="molecule type" value="Genomic_DNA"/>
</dbReference>
<dbReference type="Pfam" id="PF13604">
    <property type="entry name" value="AAA_30"/>
    <property type="match status" value="1"/>
</dbReference>
<dbReference type="PANTHER" id="PTHR43788:SF8">
    <property type="entry name" value="DNA-BINDING PROTEIN SMUBP-2"/>
    <property type="match status" value="1"/>
</dbReference>
<feature type="domain" description="AAA+ ATPase" evidence="5">
    <location>
        <begin position="54"/>
        <end position="249"/>
    </location>
</feature>
<evidence type="ECO:0000256" key="1">
    <source>
        <dbReference type="ARBA" id="ARBA00022741"/>
    </source>
</evidence>
<accession>A0A6J4NXG5</accession>
<dbReference type="CDD" id="cd18808">
    <property type="entry name" value="SF1_C_Upf1"/>
    <property type="match status" value="1"/>
</dbReference>
<protein>
    <submittedName>
        <fullName evidence="6">Superfamily I DNA and RNA helicases and helicase subunits</fullName>
    </submittedName>
</protein>
<evidence type="ECO:0000256" key="2">
    <source>
        <dbReference type="ARBA" id="ARBA00022801"/>
    </source>
</evidence>
<dbReference type="CDD" id="cd17934">
    <property type="entry name" value="DEXXQc_Upf1-like"/>
    <property type="match status" value="1"/>
</dbReference>
<proteinExistence type="predicted"/>
<dbReference type="GO" id="GO:0043139">
    <property type="term" value="F:5'-3' DNA helicase activity"/>
    <property type="evidence" value="ECO:0007669"/>
    <property type="project" value="TreeGrafter"/>
</dbReference>
<sequence>DGVAEQSAAAPLAPRAAARALLLGRASLGRAALDPPAAGEDPVAHAVRLARGADGLVVAVQGPPGAGKSFLGAEVVDALLAGAGPGGVRIGVTANSHAVVQHLLRSIHSRSPAAVVRHKGAGASTAKDPDRWERLCEHPPCPEPALVTGHAAGWGAGEVLGGTAWAFAPETAPALDWLVVDEAGQMALADVLAAARHARNVLLLGDPQQLAKPSKAAHPAGVGVSALTHLMRGAATMPADRGIFLPSTRRMHADVAAFISDIAYDGRLAAHPVCADRAVLPLQPGADDPLSGTGLRHVPVVHEGNAQSSDEECAVVVALVRQLLRRRWTAAGEVADVTEADVLVVSPYTVAVRRLEAALARAGLGGVQVGTVDRFQGREAVAVVYATASSDADSAPRGLGFLYDTHRLNVAVSRARCLAFWVGSPQLLRPRVGAAHQVPLVDAHCRFVEHAVVVPPALLDGAATR</sequence>
<dbReference type="InterPro" id="IPR027417">
    <property type="entry name" value="P-loop_NTPase"/>
</dbReference>
<evidence type="ECO:0000256" key="4">
    <source>
        <dbReference type="ARBA" id="ARBA00022840"/>
    </source>
</evidence>
<dbReference type="AlphaFoldDB" id="A0A6J4NXG5"/>
<keyword evidence="3 6" id="KW-0347">Helicase</keyword>
<dbReference type="InterPro" id="IPR041679">
    <property type="entry name" value="DNA2/NAM7-like_C"/>
</dbReference>
<evidence type="ECO:0000313" key="6">
    <source>
        <dbReference type="EMBL" id="CAA9400569.1"/>
    </source>
</evidence>
<keyword evidence="2" id="KW-0378">Hydrolase</keyword>
<dbReference type="GO" id="GO:0016787">
    <property type="term" value="F:hydrolase activity"/>
    <property type="evidence" value="ECO:0007669"/>
    <property type="project" value="UniProtKB-KW"/>
</dbReference>
<dbReference type="SMART" id="SM00382">
    <property type="entry name" value="AAA"/>
    <property type="match status" value="1"/>
</dbReference>
<feature type="non-terminal residue" evidence="6">
    <location>
        <position position="1"/>
    </location>
</feature>
<dbReference type="Pfam" id="PF13087">
    <property type="entry name" value="AAA_12"/>
    <property type="match status" value="1"/>
</dbReference>
<dbReference type="SUPFAM" id="SSF52540">
    <property type="entry name" value="P-loop containing nucleoside triphosphate hydrolases"/>
    <property type="match status" value="1"/>
</dbReference>